<dbReference type="InterPro" id="IPR013249">
    <property type="entry name" value="RNA_pol_sigma70_r4_t2"/>
</dbReference>
<dbReference type="CDD" id="cd06171">
    <property type="entry name" value="Sigma70_r4"/>
    <property type="match status" value="1"/>
</dbReference>
<evidence type="ECO:0008006" key="10">
    <source>
        <dbReference type="Google" id="ProtNLM"/>
    </source>
</evidence>
<dbReference type="InterPro" id="IPR036388">
    <property type="entry name" value="WH-like_DNA-bd_sf"/>
</dbReference>
<name>A0A1E5SYB3_9BACT</name>
<dbReference type="Gene3D" id="1.10.10.10">
    <property type="entry name" value="Winged helix-like DNA-binding domain superfamily/Winged helix DNA-binding domain"/>
    <property type="match status" value="1"/>
</dbReference>
<evidence type="ECO:0000259" key="7">
    <source>
        <dbReference type="Pfam" id="PF08281"/>
    </source>
</evidence>
<dbReference type="RefSeq" id="WP_069835607.1">
    <property type="nucleotide sequence ID" value="NZ_MDGQ01000005.1"/>
</dbReference>
<reference evidence="8 9" key="1">
    <citation type="submission" date="2016-08" db="EMBL/GenBank/DDBJ databases">
        <title>Draft genome of Fabibacter sp. strain SK-8.</title>
        <authorList>
            <person name="Wong S.-K."/>
            <person name="Hamasaki K."/>
            <person name="Yoshizawa S."/>
        </authorList>
    </citation>
    <scope>NUCLEOTIDE SEQUENCE [LARGE SCALE GENOMIC DNA]</scope>
    <source>
        <strain evidence="8 9">SK-8</strain>
    </source>
</reference>
<feature type="domain" description="RNA polymerase sigma-70 region 2" evidence="6">
    <location>
        <begin position="16"/>
        <end position="79"/>
    </location>
</feature>
<feature type="domain" description="RNA polymerase sigma factor 70 region 4 type 2" evidence="7">
    <location>
        <begin position="105"/>
        <end position="157"/>
    </location>
</feature>
<dbReference type="InterPro" id="IPR007627">
    <property type="entry name" value="RNA_pol_sigma70_r2"/>
</dbReference>
<dbReference type="SUPFAM" id="SSF88659">
    <property type="entry name" value="Sigma3 and sigma4 domains of RNA polymerase sigma factors"/>
    <property type="match status" value="1"/>
</dbReference>
<dbReference type="NCBIfam" id="TIGR02937">
    <property type="entry name" value="sigma70-ECF"/>
    <property type="match status" value="1"/>
</dbReference>
<dbReference type="AlphaFoldDB" id="A0A1E5SYB3"/>
<evidence type="ECO:0000313" key="9">
    <source>
        <dbReference type="Proteomes" id="UP000095552"/>
    </source>
</evidence>
<keyword evidence="2" id="KW-0805">Transcription regulation</keyword>
<dbReference type="Gene3D" id="1.10.1740.10">
    <property type="match status" value="1"/>
</dbReference>
<dbReference type="GO" id="GO:0006352">
    <property type="term" value="P:DNA-templated transcription initiation"/>
    <property type="evidence" value="ECO:0007669"/>
    <property type="project" value="InterPro"/>
</dbReference>
<dbReference type="STRING" id="1563681.BFP71_11485"/>
<dbReference type="Pfam" id="PF08281">
    <property type="entry name" value="Sigma70_r4_2"/>
    <property type="match status" value="1"/>
</dbReference>
<dbReference type="GO" id="GO:0016987">
    <property type="term" value="F:sigma factor activity"/>
    <property type="evidence" value="ECO:0007669"/>
    <property type="project" value="UniProtKB-KW"/>
</dbReference>
<sequence>MSNSKQNDFMIAYNGCHDRFLRYCSSLAYGKMDVQDLVQDVLVTAYHKFEKIENKDQLLHYLIKAARNRSISLWRKQKKQQELTDIHAERLADQGVSPETILDIQVLYRMLNKLPTKQKEALILFEISGFSMREIAEIQNSNEGAVKTKISRGRKKLAALMSDESASQVSDLFETIQTITL</sequence>
<dbReference type="SUPFAM" id="SSF88946">
    <property type="entry name" value="Sigma2 domain of RNA polymerase sigma factors"/>
    <property type="match status" value="1"/>
</dbReference>
<dbReference type="Pfam" id="PF04542">
    <property type="entry name" value="Sigma70_r2"/>
    <property type="match status" value="1"/>
</dbReference>
<keyword evidence="3" id="KW-0731">Sigma factor</keyword>
<comment type="caution">
    <text evidence="8">The sequence shown here is derived from an EMBL/GenBank/DDBJ whole genome shotgun (WGS) entry which is preliminary data.</text>
</comment>
<evidence type="ECO:0000256" key="2">
    <source>
        <dbReference type="ARBA" id="ARBA00023015"/>
    </source>
</evidence>
<dbReference type="PANTHER" id="PTHR43133">
    <property type="entry name" value="RNA POLYMERASE ECF-TYPE SIGMA FACTO"/>
    <property type="match status" value="1"/>
</dbReference>
<dbReference type="InterPro" id="IPR013325">
    <property type="entry name" value="RNA_pol_sigma_r2"/>
</dbReference>
<accession>A0A1E5SYB3</accession>
<dbReference type="GO" id="GO:0003677">
    <property type="term" value="F:DNA binding"/>
    <property type="evidence" value="ECO:0007669"/>
    <property type="project" value="UniProtKB-KW"/>
</dbReference>
<organism evidence="8 9">
    <name type="scientific">Roseivirga misakiensis</name>
    <dbReference type="NCBI Taxonomy" id="1563681"/>
    <lineage>
        <taxon>Bacteria</taxon>
        <taxon>Pseudomonadati</taxon>
        <taxon>Bacteroidota</taxon>
        <taxon>Cytophagia</taxon>
        <taxon>Cytophagales</taxon>
        <taxon>Roseivirgaceae</taxon>
        <taxon>Roseivirga</taxon>
    </lineage>
</organism>
<comment type="similarity">
    <text evidence="1">Belongs to the sigma-70 factor family. ECF subfamily.</text>
</comment>
<dbReference type="InterPro" id="IPR013324">
    <property type="entry name" value="RNA_pol_sigma_r3/r4-like"/>
</dbReference>
<protein>
    <recommendedName>
        <fullName evidence="10">RNA polymerase sigma factor</fullName>
    </recommendedName>
</protein>
<dbReference type="OrthoDB" id="1467079at2"/>
<dbReference type="InterPro" id="IPR039425">
    <property type="entry name" value="RNA_pol_sigma-70-like"/>
</dbReference>
<gene>
    <name evidence="8" type="ORF">BFP71_11485</name>
</gene>
<keyword evidence="9" id="KW-1185">Reference proteome</keyword>
<evidence type="ECO:0000256" key="3">
    <source>
        <dbReference type="ARBA" id="ARBA00023082"/>
    </source>
</evidence>
<proteinExistence type="inferred from homology"/>
<keyword evidence="5" id="KW-0804">Transcription</keyword>
<dbReference type="PANTHER" id="PTHR43133:SF8">
    <property type="entry name" value="RNA POLYMERASE SIGMA FACTOR HI_1459-RELATED"/>
    <property type="match status" value="1"/>
</dbReference>
<dbReference type="InterPro" id="IPR014284">
    <property type="entry name" value="RNA_pol_sigma-70_dom"/>
</dbReference>
<keyword evidence="4" id="KW-0238">DNA-binding</keyword>
<dbReference type="EMBL" id="MDGQ01000005">
    <property type="protein sequence ID" value="OEK04102.1"/>
    <property type="molecule type" value="Genomic_DNA"/>
</dbReference>
<evidence type="ECO:0000256" key="1">
    <source>
        <dbReference type="ARBA" id="ARBA00010641"/>
    </source>
</evidence>
<evidence type="ECO:0000313" key="8">
    <source>
        <dbReference type="EMBL" id="OEK04102.1"/>
    </source>
</evidence>
<evidence type="ECO:0000256" key="4">
    <source>
        <dbReference type="ARBA" id="ARBA00023125"/>
    </source>
</evidence>
<evidence type="ECO:0000256" key="5">
    <source>
        <dbReference type="ARBA" id="ARBA00023163"/>
    </source>
</evidence>
<evidence type="ECO:0000259" key="6">
    <source>
        <dbReference type="Pfam" id="PF04542"/>
    </source>
</evidence>
<dbReference type="Proteomes" id="UP000095552">
    <property type="component" value="Unassembled WGS sequence"/>
</dbReference>